<comment type="caution">
    <text evidence="1">The sequence shown here is derived from an EMBL/GenBank/DDBJ whole genome shotgun (WGS) entry which is preliminary data.</text>
</comment>
<reference evidence="1" key="1">
    <citation type="journal article" date="2023" name="Science">
        <title>Genome structures resolve the early diversification of teleost fishes.</title>
        <authorList>
            <person name="Parey E."/>
            <person name="Louis A."/>
            <person name="Montfort J."/>
            <person name="Bouchez O."/>
            <person name="Roques C."/>
            <person name="Iampietro C."/>
            <person name="Lluch J."/>
            <person name="Castinel A."/>
            <person name="Donnadieu C."/>
            <person name="Desvignes T."/>
            <person name="Floi Bucao C."/>
            <person name="Jouanno E."/>
            <person name="Wen M."/>
            <person name="Mejri S."/>
            <person name="Dirks R."/>
            <person name="Jansen H."/>
            <person name="Henkel C."/>
            <person name="Chen W.J."/>
            <person name="Zahm M."/>
            <person name="Cabau C."/>
            <person name="Klopp C."/>
            <person name="Thompson A.W."/>
            <person name="Robinson-Rechavi M."/>
            <person name="Braasch I."/>
            <person name="Lecointre G."/>
            <person name="Bobe J."/>
            <person name="Postlethwait J.H."/>
            <person name="Berthelot C."/>
            <person name="Roest Crollius H."/>
            <person name="Guiguen Y."/>
        </authorList>
    </citation>
    <scope>NUCLEOTIDE SEQUENCE</scope>
    <source>
        <strain evidence="1">NC1722</strain>
    </source>
</reference>
<evidence type="ECO:0000313" key="2">
    <source>
        <dbReference type="Proteomes" id="UP001221898"/>
    </source>
</evidence>
<dbReference type="Proteomes" id="UP001221898">
    <property type="component" value="Unassembled WGS sequence"/>
</dbReference>
<proteinExistence type="predicted"/>
<name>A0AAD7SF62_9TELE</name>
<gene>
    <name evidence="1" type="ORF">AAFF_G00385810</name>
</gene>
<organism evidence="1 2">
    <name type="scientific">Aldrovandia affinis</name>
    <dbReference type="NCBI Taxonomy" id="143900"/>
    <lineage>
        <taxon>Eukaryota</taxon>
        <taxon>Metazoa</taxon>
        <taxon>Chordata</taxon>
        <taxon>Craniata</taxon>
        <taxon>Vertebrata</taxon>
        <taxon>Euteleostomi</taxon>
        <taxon>Actinopterygii</taxon>
        <taxon>Neopterygii</taxon>
        <taxon>Teleostei</taxon>
        <taxon>Notacanthiformes</taxon>
        <taxon>Halosauridae</taxon>
        <taxon>Aldrovandia</taxon>
    </lineage>
</organism>
<dbReference type="EMBL" id="JAINUG010000071">
    <property type="protein sequence ID" value="KAJ8401350.1"/>
    <property type="molecule type" value="Genomic_DNA"/>
</dbReference>
<accession>A0AAD7SF62</accession>
<keyword evidence="2" id="KW-1185">Reference proteome</keyword>
<protein>
    <submittedName>
        <fullName evidence="1">Uncharacterized protein</fullName>
    </submittedName>
</protein>
<dbReference type="AlphaFoldDB" id="A0AAD7SF62"/>
<sequence>MSPSEAPPALAVCPTVSSGAASSRPLHAGMPLSSPGLALLPLAVGRHARFSVSVLSPLARQNTLRLRAFAKVPFPTVFWRTAARFRKASH</sequence>
<evidence type="ECO:0000313" key="1">
    <source>
        <dbReference type="EMBL" id="KAJ8401350.1"/>
    </source>
</evidence>